<dbReference type="OrthoDB" id="9808622at2"/>
<dbReference type="AlphaFoldDB" id="L8JL75"/>
<evidence type="ECO:0000256" key="4">
    <source>
        <dbReference type="SAM" id="Phobius"/>
    </source>
</evidence>
<dbReference type="Pfam" id="PF13174">
    <property type="entry name" value="TPR_6"/>
    <property type="match status" value="1"/>
</dbReference>
<dbReference type="SMART" id="SM00028">
    <property type="entry name" value="TPR"/>
    <property type="match status" value="2"/>
</dbReference>
<dbReference type="STRING" id="1237149.C900_04663"/>
<dbReference type="PROSITE" id="PS50005">
    <property type="entry name" value="TPR"/>
    <property type="match status" value="1"/>
</dbReference>
<gene>
    <name evidence="5" type="ORF">C900_04663</name>
</gene>
<keyword evidence="1" id="KW-0677">Repeat</keyword>
<reference evidence="5 6" key="1">
    <citation type="submission" date="2012-12" db="EMBL/GenBank/DDBJ databases">
        <title>Genome assembly of Fulvivirga imtechensis AK7.</title>
        <authorList>
            <person name="Nupur N."/>
            <person name="Khatri I."/>
            <person name="Kumar R."/>
            <person name="Subramanian S."/>
            <person name="Pinnaka A."/>
        </authorList>
    </citation>
    <scope>NUCLEOTIDE SEQUENCE [LARGE SCALE GENOMIC DNA]</scope>
    <source>
        <strain evidence="5 6">AK7</strain>
    </source>
</reference>
<feature type="repeat" description="TPR" evidence="3">
    <location>
        <begin position="147"/>
        <end position="180"/>
    </location>
</feature>
<evidence type="ECO:0000256" key="1">
    <source>
        <dbReference type="ARBA" id="ARBA00022737"/>
    </source>
</evidence>
<dbReference type="Gene3D" id="1.25.40.10">
    <property type="entry name" value="Tetratricopeptide repeat domain"/>
    <property type="match status" value="1"/>
</dbReference>
<evidence type="ECO:0000313" key="6">
    <source>
        <dbReference type="Proteomes" id="UP000011135"/>
    </source>
</evidence>
<name>L8JL75_9BACT</name>
<dbReference type="Proteomes" id="UP000011135">
    <property type="component" value="Unassembled WGS sequence"/>
</dbReference>
<sequence>MAVKNKKGTEQHSSDLLENPEALAGQITKTEEFVSQHKGLVFGVAAVVALLIAGYFGFRYYKNTQNLKAQNEMFQAVHYFESDSLNLALNGDGNNLGFLSIIKDYGITDAANLANFYAGATYLKQGKYELAILYLKDFSSDDLLVQARAYSLIGDAYMEQENYTEAANFYQKAAEYKPNKYFTPLYLLKAAMAYEKANNNEAAIRAYDRIITKYWDSNEFQKAKKYRAMLNGSES</sequence>
<dbReference type="eggNOG" id="COG1729">
    <property type="taxonomic scope" value="Bacteria"/>
</dbReference>
<dbReference type="InterPro" id="IPR013105">
    <property type="entry name" value="TPR_2"/>
</dbReference>
<organism evidence="5 6">
    <name type="scientific">Fulvivirga imtechensis AK7</name>
    <dbReference type="NCBI Taxonomy" id="1237149"/>
    <lineage>
        <taxon>Bacteria</taxon>
        <taxon>Pseudomonadati</taxon>
        <taxon>Bacteroidota</taxon>
        <taxon>Cytophagia</taxon>
        <taxon>Cytophagales</taxon>
        <taxon>Fulvivirgaceae</taxon>
        <taxon>Fulvivirga</taxon>
    </lineage>
</organism>
<keyword evidence="6" id="KW-1185">Reference proteome</keyword>
<evidence type="ECO:0000256" key="2">
    <source>
        <dbReference type="ARBA" id="ARBA00022803"/>
    </source>
</evidence>
<accession>L8JL75</accession>
<comment type="caution">
    <text evidence="5">The sequence shown here is derived from an EMBL/GenBank/DDBJ whole genome shotgun (WGS) entry which is preliminary data.</text>
</comment>
<dbReference type="InterPro" id="IPR011990">
    <property type="entry name" value="TPR-like_helical_dom_sf"/>
</dbReference>
<dbReference type="Pfam" id="PF07719">
    <property type="entry name" value="TPR_2"/>
    <property type="match status" value="1"/>
</dbReference>
<keyword evidence="4" id="KW-1133">Transmembrane helix</keyword>
<dbReference type="PROSITE" id="PS50293">
    <property type="entry name" value="TPR_REGION"/>
    <property type="match status" value="1"/>
</dbReference>
<keyword evidence="4" id="KW-0812">Transmembrane</keyword>
<dbReference type="EMBL" id="AMZN01000069">
    <property type="protein sequence ID" value="ELR69686.1"/>
    <property type="molecule type" value="Genomic_DNA"/>
</dbReference>
<protein>
    <submittedName>
        <fullName evidence="5">Uncharacterized protein</fullName>
    </submittedName>
</protein>
<keyword evidence="2 3" id="KW-0802">TPR repeat</keyword>
<feature type="transmembrane region" description="Helical" evidence="4">
    <location>
        <begin position="39"/>
        <end position="58"/>
    </location>
</feature>
<evidence type="ECO:0000313" key="5">
    <source>
        <dbReference type="EMBL" id="ELR69686.1"/>
    </source>
</evidence>
<dbReference type="RefSeq" id="WP_009581852.1">
    <property type="nucleotide sequence ID" value="NZ_AMZN01000069.1"/>
</dbReference>
<dbReference type="SUPFAM" id="SSF48452">
    <property type="entry name" value="TPR-like"/>
    <property type="match status" value="1"/>
</dbReference>
<dbReference type="InterPro" id="IPR019734">
    <property type="entry name" value="TPR_rpt"/>
</dbReference>
<evidence type="ECO:0000256" key="3">
    <source>
        <dbReference type="PROSITE-ProRule" id="PRU00339"/>
    </source>
</evidence>
<keyword evidence="4" id="KW-0472">Membrane</keyword>
<proteinExistence type="predicted"/>